<evidence type="ECO:0000313" key="2">
    <source>
        <dbReference type="EMBL" id="KAK2139126.1"/>
    </source>
</evidence>
<proteinExistence type="predicted"/>
<protein>
    <submittedName>
        <fullName evidence="2">Uncharacterized protein</fullName>
    </submittedName>
</protein>
<feature type="region of interest" description="Disordered" evidence="1">
    <location>
        <begin position="1"/>
        <end position="36"/>
    </location>
</feature>
<gene>
    <name evidence="2" type="ORF">NP493_6680g00001</name>
</gene>
<evidence type="ECO:0000313" key="3">
    <source>
        <dbReference type="Proteomes" id="UP001209878"/>
    </source>
</evidence>
<keyword evidence="3" id="KW-1185">Reference proteome</keyword>
<name>A0AAD9IQK6_RIDPI</name>
<evidence type="ECO:0000256" key="1">
    <source>
        <dbReference type="SAM" id="MobiDB-lite"/>
    </source>
</evidence>
<comment type="caution">
    <text evidence="2">The sequence shown here is derived from an EMBL/GenBank/DDBJ whole genome shotgun (WGS) entry which is preliminary data.</text>
</comment>
<accession>A0AAD9IQK6</accession>
<dbReference type="EMBL" id="JAODUO010006671">
    <property type="protein sequence ID" value="KAK2139126.1"/>
    <property type="molecule type" value="Genomic_DNA"/>
</dbReference>
<organism evidence="2 3">
    <name type="scientific">Ridgeia piscesae</name>
    <name type="common">Tubeworm</name>
    <dbReference type="NCBI Taxonomy" id="27915"/>
    <lineage>
        <taxon>Eukaryota</taxon>
        <taxon>Metazoa</taxon>
        <taxon>Spiralia</taxon>
        <taxon>Lophotrochozoa</taxon>
        <taxon>Annelida</taxon>
        <taxon>Polychaeta</taxon>
        <taxon>Sedentaria</taxon>
        <taxon>Canalipalpata</taxon>
        <taxon>Sabellida</taxon>
        <taxon>Siboglinidae</taxon>
        <taxon>Ridgeia</taxon>
    </lineage>
</organism>
<dbReference type="Proteomes" id="UP001209878">
    <property type="component" value="Unassembled WGS sequence"/>
</dbReference>
<sequence length="75" mass="8330">MQVPGSVQLRGDRTSTMQGLNTDHSRQRLPGRGETSHTCRVYRASRQQWTTSWVRCSVTILTDAPPSSPSTVSEV</sequence>
<dbReference type="AlphaFoldDB" id="A0AAD9IQK6"/>
<reference evidence="2" key="1">
    <citation type="journal article" date="2023" name="Mol. Biol. Evol.">
        <title>Third-Generation Sequencing Reveals the Adaptive Role of the Epigenome in Three Deep-Sea Polychaetes.</title>
        <authorList>
            <person name="Perez M."/>
            <person name="Aroh O."/>
            <person name="Sun Y."/>
            <person name="Lan Y."/>
            <person name="Juniper S.K."/>
            <person name="Young C.R."/>
            <person name="Angers B."/>
            <person name="Qian P.Y."/>
        </authorList>
    </citation>
    <scope>NUCLEOTIDE SEQUENCE</scope>
    <source>
        <strain evidence="2">R07B-5</strain>
    </source>
</reference>